<keyword evidence="6 11" id="KW-0547">Nucleotide-binding</keyword>
<keyword evidence="14" id="KW-1185">Reference proteome</keyword>
<keyword evidence="5 11" id="KW-0545">Nucleotide biosynthesis</keyword>
<comment type="similarity">
    <text evidence="1 11">Belongs to the thymidylate kinase family.</text>
</comment>
<dbReference type="HAMAP" id="MF_00165">
    <property type="entry name" value="Thymidylate_kinase"/>
    <property type="match status" value="1"/>
</dbReference>
<sequence>MKAQFITLDGIDGAGKSTNLAVIRNWFEERKLPVLFTREPGGTPIGEALRALLLNPATKVSLHTETLLMFAARRQHLEEVILPALEQGVHVVSDRFTDATFAYQGGGRGLDFKQIEILENWVQQDFRPDLTLLMDVPLEVSMARISQTREKDRFEQEQADFFTRVRAAYLHRAAAAPERYAVVDGNRDLAAVRADVEAVLCRHFQACAY</sequence>
<keyword evidence="4 11" id="KW-0808">Transferase</keyword>
<organism evidence="13 14">
    <name type="scientific">Neisseria lisongii</name>
    <dbReference type="NCBI Taxonomy" id="2912188"/>
    <lineage>
        <taxon>Bacteria</taxon>
        <taxon>Pseudomonadati</taxon>
        <taxon>Pseudomonadota</taxon>
        <taxon>Betaproteobacteria</taxon>
        <taxon>Neisseriales</taxon>
        <taxon>Neisseriaceae</taxon>
        <taxon>Neisseria</taxon>
    </lineage>
</organism>
<dbReference type="InterPro" id="IPR027417">
    <property type="entry name" value="P-loop_NTPase"/>
</dbReference>
<comment type="catalytic activity">
    <reaction evidence="10 11">
        <text>dTMP + ATP = dTDP + ADP</text>
        <dbReference type="Rhea" id="RHEA:13517"/>
        <dbReference type="ChEBI" id="CHEBI:30616"/>
        <dbReference type="ChEBI" id="CHEBI:58369"/>
        <dbReference type="ChEBI" id="CHEBI:63528"/>
        <dbReference type="ChEBI" id="CHEBI:456216"/>
        <dbReference type="EC" id="2.7.4.9"/>
    </reaction>
</comment>
<accession>A0ABY7RJY6</accession>
<evidence type="ECO:0000256" key="5">
    <source>
        <dbReference type="ARBA" id="ARBA00022727"/>
    </source>
</evidence>
<evidence type="ECO:0000259" key="12">
    <source>
        <dbReference type="Pfam" id="PF02223"/>
    </source>
</evidence>
<evidence type="ECO:0000256" key="11">
    <source>
        <dbReference type="HAMAP-Rule" id="MF_00165"/>
    </source>
</evidence>
<evidence type="ECO:0000256" key="9">
    <source>
        <dbReference type="ARBA" id="ARBA00029962"/>
    </source>
</evidence>
<dbReference type="Proteomes" id="UP001221268">
    <property type="component" value="Chromosome"/>
</dbReference>
<dbReference type="Gene3D" id="3.40.50.300">
    <property type="entry name" value="P-loop containing nucleotide triphosphate hydrolases"/>
    <property type="match status" value="1"/>
</dbReference>
<evidence type="ECO:0000256" key="4">
    <source>
        <dbReference type="ARBA" id="ARBA00022679"/>
    </source>
</evidence>
<dbReference type="InterPro" id="IPR018094">
    <property type="entry name" value="Thymidylate_kinase"/>
</dbReference>
<dbReference type="NCBIfam" id="TIGR00041">
    <property type="entry name" value="DTMP_kinase"/>
    <property type="match status" value="1"/>
</dbReference>
<evidence type="ECO:0000256" key="10">
    <source>
        <dbReference type="ARBA" id="ARBA00048743"/>
    </source>
</evidence>
<keyword evidence="7 11" id="KW-0418">Kinase</keyword>
<evidence type="ECO:0000313" key="13">
    <source>
        <dbReference type="EMBL" id="WCL71939.1"/>
    </source>
</evidence>
<dbReference type="InterPro" id="IPR039430">
    <property type="entry name" value="Thymidylate_kin-like_dom"/>
</dbReference>
<evidence type="ECO:0000256" key="8">
    <source>
        <dbReference type="ARBA" id="ARBA00022840"/>
    </source>
</evidence>
<keyword evidence="8 11" id="KW-0067">ATP-binding</keyword>
<evidence type="ECO:0000313" key="14">
    <source>
        <dbReference type="Proteomes" id="UP001221268"/>
    </source>
</evidence>
<dbReference type="Pfam" id="PF02223">
    <property type="entry name" value="Thymidylate_kin"/>
    <property type="match status" value="1"/>
</dbReference>
<name>A0ABY7RJY6_9NEIS</name>
<dbReference type="SUPFAM" id="SSF52540">
    <property type="entry name" value="P-loop containing nucleoside triphosphate hydrolases"/>
    <property type="match status" value="1"/>
</dbReference>
<dbReference type="PANTHER" id="PTHR10344:SF4">
    <property type="entry name" value="UMP-CMP KINASE 2, MITOCHONDRIAL"/>
    <property type="match status" value="1"/>
</dbReference>
<feature type="binding site" evidence="11">
    <location>
        <begin position="10"/>
        <end position="17"/>
    </location>
    <ligand>
        <name>ATP</name>
        <dbReference type="ChEBI" id="CHEBI:30616"/>
    </ligand>
</feature>
<reference evidence="13 14" key="1">
    <citation type="submission" date="2023-01" db="EMBL/GenBank/DDBJ databases">
        <authorList>
            <person name="Yang C."/>
        </authorList>
    </citation>
    <scope>NUCLEOTIDE SEQUENCE [LARGE SCALE GENOMIC DNA]</scope>
    <source>
        <strain evidence="13 14">ZJ106</strain>
    </source>
</reference>
<comment type="function">
    <text evidence="11">Phosphorylation of dTMP to form dTDP in both de novo and salvage pathways of dTTP synthesis.</text>
</comment>
<protein>
    <recommendedName>
        <fullName evidence="3 11">Thymidylate kinase</fullName>
        <ecNumber evidence="2 11">2.7.4.9</ecNumber>
    </recommendedName>
    <alternativeName>
        <fullName evidence="9 11">dTMP kinase</fullName>
    </alternativeName>
</protein>
<gene>
    <name evidence="11 13" type="primary">tmk</name>
    <name evidence="13" type="ORF">PJU73_02110</name>
</gene>
<proteinExistence type="inferred from homology"/>
<evidence type="ECO:0000256" key="6">
    <source>
        <dbReference type="ARBA" id="ARBA00022741"/>
    </source>
</evidence>
<evidence type="ECO:0000256" key="7">
    <source>
        <dbReference type="ARBA" id="ARBA00022777"/>
    </source>
</evidence>
<dbReference type="RefSeq" id="WP_237091203.1">
    <property type="nucleotide sequence ID" value="NZ_CP116766.1"/>
</dbReference>
<feature type="domain" description="Thymidylate kinase-like" evidence="12">
    <location>
        <begin position="8"/>
        <end position="195"/>
    </location>
</feature>
<evidence type="ECO:0000256" key="1">
    <source>
        <dbReference type="ARBA" id="ARBA00009776"/>
    </source>
</evidence>
<dbReference type="PANTHER" id="PTHR10344">
    <property type="entry name" value="THYMIDYLATE KINASE"/>
    <property type="match status" value="1"/>
</dbReference>
<evidence type="ECO:0000256" key="3">
    <source>
        <dbReference type="ARBA" id="ARBA00017144"/>
    </source>
</evidence>
<dbReference type="EMBL" id="CP116766">
    <property type="protein sequence ID" value="WCL71939.1"/>
    <property type="molecule type" value="Genomic_DNA"/>
</dbReference>
<dbReference type="EC" id="2.7.4.9" evidence="2 11"/>
<evidence type="ECO:0000256" key="2">
    <source>
        <dbReference type="ARBA" id="ARBA00012980"/>
    </source>
</evidence>
<dbReference type="CDD" id="cd01672">
    <property type="entry name" value="TMPK"/>
    <property type="match status" value="1"/>
</dbReference>
<dbReference type="GO" id="GO:0004798">
    <property type="term" value="F:dTMP kinase activity"/>
    <property type="evidence" value="ECO:0007669"/>
    <property type="project" value="UniProtKB-EC"/>
</dbReference>